<organism evidence="6 7">
    <name type="scientific">[Ruminococcus] torques</name>
    <dbReference type="NCBI Taxonomy" id="33039"/>
    <lineage>
        <taxon>Bacteria</taxon>
        <taxon>Bacillati</taxon>
        <taxon>Bacillota</taxon>
        <taxon>Clostridia</taxon>
        <taxon>Lachnospirales</taxon>
        <taxon>Lachnospiraceae</taxon>
        <taxon>Mediterraneibacter</taxon>
    </lineage>
</organism>
<dbReference type="CDD" id="cd06267">
    <property type="entry name" value="PBP1_LacI_sugar_binding-like"/>
    <property type="match status" value="1"/>
</dbReference>
<dbReference type="RefSeq" id="WP_055173429.1">
    <property type="nucleotide sequence ID" value="NZ_CAXTQR010000025.1"/>
</dbReference>
<dbReference type="Gene3D" id="3.40.50.2300">
    <property type="match status" value="2"/>
</dbReference>
<dbReference type="PROSITE" id="PS50932">
    <property type="entry name" value="HTH_LACI_2"/>
    <property type="match status" value="1"/>
</dbReference>
<reference evidence="6 7" key="1">
    <citation type="submission" date="2015-09" db="EMBL/GenBank/DDBJ databases">
        <authorList>
            <consortium name="Pathogen Informatics"/>
        </authorList>
    </citation>
    <scope>NUCLEOTIDE SEQUENCE [LARGE SCALE GENOMIC DNA]</scope>
    <source>
        <strain evidence="6 7">2789STDY5834889</strain>
    </source>
</reference>
<evidence type="ECO:0000256" key="4">
    <source>
        <dbReference type="ARBA" id="ARBA00023163"/>
    </source>
</evidence>
<dbReference type="PANTHER" id="PTHR30146">
    <property type="entry name" value="LACI-RELATED TRANSCRIPTIONAL REPRESSOR"/>
    <property type="match status" value="1"/>
</dbReference>
<accession>A0A174ZZ01</accession>
<evidence type="ECO:0000259" key="5">
    <source>
        <dbReference type="PROSITE" id="PS50932"/>
    </source>
</evidence>
<evidence type="ECO:0000256" key="3">
    <source>
        <dbReference type="ARBA" id="ARBA00023125"/>
    </source>
</evidence>
<keyword evidence="3" id="KW-0238">DNA-binding</keyword>
<name>A0A174ZZ01_9FIRM</name>
<gene>
    <name evidence="6" type="primary">degA_2</name>
    <name evidence="6" type="ORF">ERS852502_02670</name>
</gene>
<protein>
    <submittedName>
        <fullName evidence="6">Degradation activator</fullName>
    </submittedName>
</protein>
<proteinExistence type="predicted"/>
<evidence type="ECO:0000256" key="2">
    <source>
        <dbReference type="ARBA" id="ARBA00023015"/>
    </source>
</evidence>
<evidence type="ECO:0000256" key="1">
    <source>
        <dbReference type="ARBA" id="ARBA00022491"/>
    </source>
</evidence>
<dbReference type="InterPro" id="IPR010982">
    <property type="entry name" value="Lambda_DNA-bd_dom_sf"/>
</dbReference>
<dbReference type="InterPro" id="IPR000843">
    <property type="entry name" value="HTH_LacI"/>
</dbReference>
<dbReference type="SUPFAM" id="SSF47413">
    <property type="entry name" value="lambda repressor-like DNA-binding domains"/>
    <property type="match status" value="1"/>
</dbReference>
<sequence length="339" mass="37945">MNEKIDINYIAKKANVSRSTVSRVLTKKTNVKESTREKVEQVMAELNYHPNSMARGLATGKQNIIALVVSDIRNPFYAQLVWTISTSLREKGYLMTLYNSADMTRKDRESLWSLLDYGFSGLIMADARKEDDFSQFLKQADCPIVLVNRTLGIANTYDTITLDNIQGGYLATKHLLELGHRRIAMLRGPEISTTSQGRYEGYVYALQEAGIPLDKTLIRAGKLNMEFGREFAKKIILHSDNPPSAVFVGGDFTCYGLMDACIRAGIRIPEDLSIVSFDDIPFSDTAMVNLTTISHPYTQIGELVAKKIVHRIEQPDAPVEQITLLPTLVKRGSTAPYKK</sequence>
<dbReference type="EMBL" id="CZBX01000016">
    <property type="protein sequence ID" value="CUQ92623.1"/>
    <property type="molecule type" value="Genomic_DNA"/>
</dbReference>
<dbReference type="InterPro" id="IPR046335">
    <property type="entry name" value="LacI/GalR-like_sensor"/>
</dbReference>
<dbReference type="SMART" id="SM00354">
    <property type="entry name" value="HTH_LACI"/>
    <property type="match status" value="1"/>
</dbReference>
<evidence type="ECO:0000313" key="7">
    <source>
        <dbReference type="Proteomes" id="UP000078383"/>
    </source>
</evidence>
<dbReference type="PANTHER" id="PTHR30146:SF148">
    <property type="entry name" value="HTH-TYPE TRANSCRIPTIONAL REPRESSOR PURR-RELATED"/>
    <property type="match status" value="1"/>
</dbReference>
<evidence type="ECO:0000313" key="6">
    <source>
        <dbReference type="EMBL" id="CUQ92623.1"/>
    </source>
</evidence>
<dbReference type="Pfam" id="PF00356">
    <property type="entry name" value="LacI"/>
    <property type="match status" value="1"/>
</dbReference>
<dbReference type="InterPro" id="IPR028082">
    <property type="entry name" value="Peripla_BP_I"/>
</dbReference>
<keyword evidence="2" id="KW-0805">Transcription regulation</keyword>
<dbReference type="Pfam" id="PF13377">
    <property type="entry name" value="Peripla_BP_3"/>
    <property type="match status" value="1"/>
</dbReference>
<keyword evidence="4" id="KW-0804">Transcription</keyword>
<keyword evidence="1" id="KW-0678">Repressor</keyword>
<dbReference type="GO" id="GO:0003700">
    <property type="term" value="F:DNA-binding transcription factor activity"/>
    <property type="evidence" value="ECO:0007669"/>
    <property type="project" value="TreeGrafter"/>
</dbReference>
<dbReference type="AlphaFoldDB" id="A0A174ZZ01"/>
<feature type="domain" description="HTH lacI-type" evidence="5">
    <location>
        <begin position="10"/>
        <end position="59"/>
    </location>
</feature>
<dbReference type="Gene3D" id="1.10.260.40">
    <property type="entry name" value="lambda repressor-like DNA-binding domains"/>
    <property type="match status" value="1"/>
</dbReference>
<dbReference type="Proteomes" id="UP000078383">
    <property type="component" value="Unassembled WGS sequence"/>
</dbReference>
<dbReference type="SUPFAM" id="SSF53822">
    <property type="entry name" value="Periplasmic binding protein-like I"/>
    <property type="match status" value="1"/>
</dbReference>
<dbReference type="GO" id="GO:0000976">
    <property type="term" value="F:transcription cis-regulatory region binding"/>
    <property type="evidence" value="ECO:0007669"/>
    <property type="project" value="TreeGrafter"/>
</dbReference>
<dbReference type="CDD" id="cd01392">
    <property type="entry name" value="HTH_LacI"/>
    <property type="match status" value="1"/>
</dbReference>